<dbReference type="GO" id="GO:0016787">
    <property type="term" value="F:hydrolase activity"/>
    <property type="evidence" value="ECO:0007669"/>
    <property type="project" value="TreeGrafter"/>
</dbReference>
<keyword evidence="8" id="KW-1185">Reference proteome</keyword>
<feature type="transmembrane region" description="Helical" evidence="6">
    <location>
        <begin position="157"/>
        <end position="174"/>
    </location>
</feature>
<feature type="transmembrane region" description="Helical" evidence="6">
    <location>
        <begin position="186"/>
        <end position="205"/>
    </location>
</feature>
<evidence type="ECO:0000256" key="2">
    <source>
        <dbReference type="ARBA" id="ARBA00007375"/>
    </source>
</evidence>
<evidence type="ECO:0000313" key="8">
    <source>
        <dbReference type="Proteomes" id="UP001210925"/>
    </source>
</evidence>
<dbReference type="GO" id="GO:0016020">
    <property type="term" value="C:membrane"/>
    <property type="evidence" value="ECO:0007669"/>
    <property type="project" value="UniProtKB-SubCell"/>
</dbReference>
<evidence type="ECO:0000256" key="6">
    <source>
        <dbReference type="SAM" id="Phobius"/>
    </source>
</evidence>
<dbReference type="PANTHER" id="PTHR31885">
    <property type="entry name" value="GH04784P"/>
    <property type="match status" value="1"/>
</dbReference>
<reference evidence="7" key="1">
    <citation type="submission" date="2020-05" db="EMBL/GenBank/DDBJ databases">
        <title>Phylogenomic resolution of chytrid fungi.</title>
        <authorList>
            <person name="Stajich J.E."/>
            <person name="Amses K."/>
            <person name="Simmons R."/>
            <person name="Seto K."/>
            <person name="Myers J."/>
            <person name="Bonds A."/>
            <person name="Quandt C.A."/>
            <person name="Barry K."/>
            <person name="Liu P."/>
            <person name="Grigoriev I."/>
            <person name="Longcore J.E."/>
            <person name="James T.Y."/>
        </authorList>
    </citation>
    <scope>NUCLEOTIDE SEQUENCE</scope>
    <source>
        <strain evidence="7">PLAUS21</strain>
    </source>
</reference>
<name>A0AAD5UQS3_9FUNG</name>
<dbReference type="Pfam" id="PF07947">
    <property type="entry name" value="YhhN"/>
    <property type="match status" value="1"/>
</dbReference>
<evidence type="ECO:0000256" key="3">
    <source>
        <dbReference type="ARBA" id="ARBA00022692"/>
    </source>
</evidence>
<evidence type="ECO:0000256" key="5">
    <source>
        <dbReference type="ARBA" id="ARBA00023136"/>
    </source>
</evidence>
<dbReference type="AlphaFoldDB" id="A0AAD5UQS3"/>
<dbReference type="EMBL" id="JADGKB010000004">
    <property type="protein sequence ID" value="KAJ3261726.1"/>
    <property type="molecule type" value="Genomic_DNA"/>
</dbReference>
<comment type="caution">
    <text evidence="7">The sequence shown here is derived from an EMBL/GenBank/DDBJ whole genome shotgun (WGS) entry which is preliminary data.</text>
</comment>
<feature type="transmembrane region" description="Helical" evidence="6">
    <location>
        <begin position="106"/>
        <end position="125"/>
    </location>
</feature>
<accession>A0AAD5UQS3</accession>
<evidence type="ECO:0000313" key="7">
    <source>
        <dbReference type="EMBL" id="KAJ3261726.1"/>
    </source>
</evidence>
<proteinExistence type="inferred from homology"/>
<keyword evidence="3 6" id="KW-0812">Transmembrane</keyword>
<comment type="similarity">
    <text evidence="2">Belongs to the TMEM86 family.</text>
</comment>
<comment type="subcellular location">
    <subcellularLocation>
        <location evidence="1">Membrane</location>
        <topology evidence="1">Multi-pass membrane protein</topology>
    </subcellularLocation>
</comment>
<evidence type="ECO:0000256" key="1">
    <source>
        <dbReference type="ARBA" id="ARBA00004141"/>
    </source>
</evidence>
<gene>
    <name evidence="7" type="ORF">HK103_004677</name>
</gene>
<dbReference type="InterPro" id="IPR012506">
    <property type="entry name" value="TMEM86B-like"/>
</dbReference>
<organism evidence="7 8">
    <name type="scientific">Boothiomyces macroporosus</name>
    <dbReference type="NCBI Taxonomy" id="261099"/>
    <lineage>
        <taxon>Eukaryota</taxon>
        <taxon>Fungi</taxon>
        <taxon>Fungi incertae sedis</taxon>
        <taxon>Chytridiomycota</taxon>
        <taxon>Chytridiomycota incertae sedis</taxon>
        <taxon>Chytridiomycetes</taxon>
        <taxon>Rhizophydiales</taxon>
        <taxon>Terramycetaceae</taxon>
        <taxon>Boothiomyces</taxon>
    </lineage>
</organism>
<dbReference type="PANTHER" id="PTHR31885:SF6">
    <property type="entry name" value="GH04784P"/>
    <property type="match status" value="1"/>
</dbReference>
<evidence type="ECO:0000256" key="4">
    <source>
        <dbReference type="ARBA" id="ARBA00022989"/>
    </source>
</evidence>
<evidence type="ECO:0008006" key="9">
    <source>
        <dbReference type="Google" id="ProtNLM"/>
    </source>
</evidence>
<protein>
    <recommendedName>
        <fullName evidence="9">YhhN-like protein</fullName>
    </recommendedName>
</protein>
<feature type="transmembrane region" description="Helical" evidence="6">
    <location>
        <begin position="74"/>
        <end position="94"/>
    </location>
</feature>
<keyword evidence="5 6" id="KW-0472">Membrane</keyword>
<dbReference type="Proteomes" id="UP001210925">
    <property type="component" value="Unassembled WGS sequence"/>
</dbReference>
<keyword evidence="4 6" id="KW-1133">Transmembrane helix</keyword>
<sequence>MLSAKTLAIGTSFLHLYFTLFPTSNNHLLAVTKCAPIALLTAQLYKKSPYFTVGMSLSLLGDLFLAYHDKYPSFFIYGLGSFLLAHVSYIVGFIKSKYNTRTNFDYKSFLTVFGLVGGLMSTLIVPHVDADLKIPVMVYGATIAGMIWKAYDTSATVSSGITGAMFFGASDFWLAYSKFVLKEPSAFFVMATYYLAQGFITKFALE</sequence>